<feature type="region of interest" description="Disordered" evidence="1">
    <location>
        <begin position="204"/>
        <end position="225"/>
    </location>
</feature>
<evidence type="ECO:0000313" key="3">
    <source>
        <dbReference type="Proteomes" id="UP001497516"/>
    </source>
</evidence>
<evidence type="ECO:0000313" key="2">
    <source>
        <dbReference type="EMBL" id="CAL1394792.1"/>
    </source>
</evidence>
<proteinExistence type="predicted"/>
<dbReference type="AlphaFoldDB" id="A0AAV2F9T4"/>
<organism evidence="2 3">
    <name type="scientific">Linum trigynum</name>
    <dbReference type="NCBI Taxonomy" id="586398"/>
    <lineage>
        <taxon>Eukaryota</taxon>
        <taxon>Viridiplantae</taxon>
        <taxon>Streptophyta</taxon>
        <taxon>Embryophyta</taxon>
        <taxon>Tracheophyta</taxon>
        <taxon>Spermatophyta</taxon>
        <taxon>Magnoliopsida</taxon>
        <taxon>eudicotyledons</taxon>
        <taxon>Gunneridae</taxon>
        <taxon>Pentapetalae</taxon>
        <taxon>rosids</taxon>
        <taxon>fabids</taxon>
        <taxon>Malpighiales</taxon>
        <taxon>Linaceae</taxon>
        <taxon>Linum</taxon>
    </lineage>
</organism>
<keyword evidence="3" id="KW-1185">Reference proteome</keyword>
<accession>A0AAV2F9T4</accession>
<dbReference type="EMBL" id="OZ034819">
    <property type="protein sequence ID" value="CAL1394792.1"/>
    <property type="molecule type" value="Genomic_DNA"/>
</dbReference>
<name>A0AAV2F9T4_9ROSI</name>
<dbReference type="Proteomes" id="UP001497516">
    <property type="component" value="Chromosome 6"/>
</dbReference>
<reference evidence="2 3" key="1">
    <citation type="submission" date="2024-04" db="EMBL/GenBank/DDBJ databases">
        <authorList>
            <person name="Fracassetti M."/>
        </authorList>
    </citation>
    <scope>NUCLEOTIDE SEQUENCE [LARGE SCALE GENOMIC DNA]</scope>
</reference>
<sequence length="225" mass="25300">MGAQASRMRASKWAAKFDRDHSLLKRRRSLVMDPVQTGHKSKRAWHCKLPGWRFRFPFPGEIEEMAWEVPIFKSRIHAEEEYVIEDPHPDELRPHNGARSIGLQTWSFKLPSSLDTEGDEGTDRVSYDTLRMATTPVMQKETEASGFRSRNGTKPGAVRDGRRLKGGSTGSRPVSSFWPGLCQRPFHLGIPNWGGSPNNLKKNLISHLGSANPNRQRIAKSGGDS</sequence>
<feature type="region of interest" description="Disordered" evidence="1">
    <location>
        <begin position="141"/>
        <end position="176"/>
    </location>
</feature>
<gene>
    <name evidence="2" type="ORF">LTRI10_LOCUS35271</name>
</gene>
<evidence type="ECO:0000256" key="1">
    <source>
        <dbReference type="SAM" id="MobiDB-lite"/>
    </source>
</evidence>
<protein>
    <submittedName>
        <fullName evidence="2">Uncharacterized protein</fullName>
    </submittedName>
</protein>